<evidence type="ECO:0000256" key="2">
    <source>
        <dbReference type="ARBA" id="ARBA00022857"/>
    </source>
</evidence>
<evidence type="ECO:0000313" key="6">
    <source>
        <dbReference type="EMBL" id="WFP16423.1"/>
    </source>
</evidence>
<dbReference type="InterPro" id="IPR036812">
    <property type="entry name" value="NAD(P)_OxRdtase_dom_sf"/>
</dbReference>
<accession>A0ABY8H6Z2</accession>
<dbReference type="CDD" id="cd19132">
    <property type="entry name" value="AKR_AKR5D1_E1"/>
    <property type="match status" value="1"/>
</dbReference>
<dbReference type="EMBL" id="CP121252">
    <property type="protein sequence ID" value="WFP16423.1"/>
    <property type="molecule type" value="Genomic_DNA"/>
</dbReference>
<dbReference type="Gene3D" id="3.20.20.100">
    <property type="entry name" value="NADP-dependent oxidoreductase domain"/>
    <property type="match status" value="1"/>
</dbReference>
<reference evidence="6 7" key="1">
    <citation type="submission" date="2023-04" db="EMBL/GenBank/DDBJ databases">
        <title>Funneling lignin-derived compounds into biodiesel using alkali-halophilic Citricoccus sp. P2.</title>
        <authorList>
            <person name="Luo C.-B."/>
        </authorList>
    </citation>
    <scope>NUCLEOTIDE SEQUENCE [LARGE SCALE GENOMIC DNA]</scope>
    <source>
        <strain evidence="6 7">P2</strain>
    </source>
</reference>
<dbReference type="PIRSF" id="PIRSF000097">
    <property type="entry name" value="AKR"/>
    <property type="match status" value="1"/>
</dbReference>
<comment type="similarity">
    <text evidence="1">Belongs to the aldo/keto reductase family.</text>
</comment>
<evidence type="ECO:0000313" key="7">
    <source>
        <dbReference type="Proteomes" id="UP001219037"/>
    </source>
</evidence>
<dbReference type="Proteomes" id="UP001219037">
    <property type="component" value="Chromosome"/>
</dbReference>
<dbReference type="RefSeq" id="WP_278157563.1">
    <property type="nucleotide sequence ID" value="NZ_CP121252.1"/>
</dbReference>
<evidence type="ECO:0000256" key="1">
    <source>
        <dbReference type="ARBA" id="ARBA00007905"/>
    </source>
</evidence>
<protein>
    <submittedName>
        <fullName evidence="6">Aldo/keto reductase</fullName>
    </submittedName>
</protein>
<dbReference type="PRINTS" id="PR00069">
    <property type="entry name" value="ALDKETRDTASE"/>
</dbReference>
<gene>
    <name evidence="6" type="ORF">P8192_13750</name>
</gene>
<dbReference type="InterPro" id="IPR020471">
    <property type="entry name" value="AKR"/>
</dbReference>
<feature type="domain" description="NADP-dependent oxidoreductase" evidence="5">
    <location>
        <begin position="26"/>
        <end position="274"/>
    </location>
</feature>
<dbReference type="PROSITE" id="PS00062">
    <property type="entry name" value="ALDOKETO_REDUCTASE_2"/>
    <property type="match status" value="1"/>
</dbReference>
<dbReference type="PROSITE" id="PS00798">
    <property type="entry name" value="ALDOKETO_REDUCTASE_1"/>
    <property type="match status" value="1"/>
</dbReference>
<dbReference type="InterPro" id="IPR023210">
    <property type="entry name" value="NADP_OxRdtase_dom"/>
</dbReference>
<organism evidence="6 7">
    <name type="scientific">Citricoccus muralis</name>
    <dbReference type="NCBI Taxonomy" id="169134"/>
    <lineage>
        <taxon>Bacteria</taxon>
        <taxon>Bacillati</taxon>
        <taxon>Actinomycetota</taxon>
        <taxon>Actinomycetes</taxon>
        <taxon>Micrococcales</taxon>
        <taxon>Micrococcaceae</taxon>
        <taxon>Citricoccus</taxon>
    </lineage>
</organism>
<sequence>MSDQAHQTAPSIPTHTLNDGTTLPGIGFGTLVRGDNKSERGIMVRSLRSAISRGYRLLDTALSYGNEAEVGQAVRASEVDREDLLITTKVPGRFHGYRGAKESLRVSLESLGFDYVDLALIHWPLPRLDLYVDTWRALIEMREEGLIRSIGVSNFTAEHLRRLHEETGVMPAVNQIEMHPYFPQAQLRAVHDQLGIVTQAWSPLGRASTLREESVLTEIADAHGVTPGQVVLRWHLQHGVIPLPASSNPQRQHDNLSLDFDLTGDDMLRIDALEQGRIWGQDPDVHEEY</sequence>
<feature type="region of interest" description="Disordered" evidence="4">
    <location>
        <begin position="1"/>
        <end position="21"/>
    </location>
</feature>
<evidence type="ECO:0000259" key="5">
    <source>
        <dbReference type="Pfam" id="PF00248"/>
    </source>
</evidence>
<dbReference type="SUPFAM" id="SSF51430">
    <property type="entry name" value="NAD(P)-linked oxidoreductase"/>
    <property type="match status" value="1"/>
</dbReference>
<evidence type="ECO:0000256" key="3">
    <source>
        <dbReference type="ARBA" id="ARBA00023002"/>
    </source>
</evidence>
<keyword evidence="3" id="KW-0560">Oxidoreductase</keyword>
<proteinExistence type="inferred from homology"/>
<dbReference type="InterPro" id="IPR018170">
    <property type="entry name" value="Aldo/ket_reductase_CS"/>
</dbReference>
<evidence type="ECO:0000256" key="4">
    <source>
        <dbReference type="SAM" id="MobiDB-lite"/>
    </source>
</evidence>
<keyword evidence="7" id="KW-1185">Reference proteome</keyword>
<dbReference type="Pfam" id="PF00248">
    <property type="entry name" value="Aldo_ket_red"/>
    <property type="match status" value="1"/>
</dbReference>
<keyword evidence="2" id="KW-0521">NADP</keyword>
<dbReference type="PANTHER" id="PTHR43827">
    <property type="entry name" value="2,5-DIKETO-D-GLUCONIC ACID REDUCTASE"/>
    <property type="match status" value="1"/>
</dbReference>
<name>A0ABY8H6Z2_9MICC</name>
<dbReference type="PANTHER" id="PTHR43827:SF3">
    <property type="entry name" value="NADP-DEPENDENT OXIDOREDUCTASE DOMAIN-CONTAINING PROTEIN"/>
    <property type="match status" value="1"/>
</dbReference>